<proteinExistence type="predicted"/>
<evidence type="ECO:0000313" key="1">
    <source>
        <dbReference type="EMBL" id="QSQ15261.1"/>
    </source>
</evidence>
<keyword evidence="2" id="KW-1185">Reference proteome</keyword>
<dbReference type="Proteomes" id="UP000663090">
    <property type="component" value="Chromosome"/>
</dbReference>
<evidence type="ECO:0000313" key="2">
    <source>
        <dbReference type="Proteomes" id="UP000663090"/>
    </source>
</evidence>
<dbReference type="EMBL" id="CP071091">
    <property type="protein sequence ID" value="QSQ15261.1"/>
    <property type="molecule type" value="Genomic_DNA"/>
</dbReference>
<organism evidence="1 2">
    <name type="scientific">Myxococcus landrumensis</name>
    <dbReference type="NCBI Taxonomy" id="2813577"/>
    <lineage>
        <taxon>Bacteria</taxon>
        <taxon>Pseudomonadati</taxon>
        <taxon>Myxococcota</taxon>
        <taxon>Myxococcia</taxon>
        <taxon>Myxococcales</taxon>
        <taxon>Cystobacterineae</taxon>
        <taxon>Myxococcaceae</taxon>
        <taxon>Myxococcus</taxon>
    </lineage>
</organism>
<gene>
    <name evidence="1" type="ORF">JY572_04015</name>
</gene>
<name>A0ABX7N9V7_9BACT</name>
<reference evidence="1 2" key="1">
    <citation type="submission" date="2021-02" db="EMBL/GenBank/DDBJ databases">
        <title>De Novo genome assembly of isolated myxobacteria.</title>
        <authorList>
            <person name="Stevens D.C."/>
        </authorList>
    </citation>
    <scope>NUCLEOTIDE SEQUENCE [LARGE SCALE GENOMIC DNA]</scope>
    <source>
        <strain evidence="1 2">SCHIC003</strain>
    </source>
</reference>
<dbReference type="RefSeq" id="WP_206716977.1">
    <property type="nucleotide sequence ID" value="NZ_CP071091.1"/>
</dbReference>
<accession>A0ABX7N9V7</accession>
<evidence type="ECO:0008006" key="3">
    <source>
        <dbReference type="Google" id="ProtNLM"/>
    </source>
</evidence>
<protein>
    <recommendedName>
        <fullName evidence="3">Lipoprotein</fullName>
    </recommendedName>
</protein>
<sequence>MPTSSWLVSGPRRGLACASLMTVLVLVSSTTVFAKVKYRPEAESLFASCQPNADSSVSREYLCPGLTASIAWVQLPDEETDAQRLERFRNGMASLVSGKMESKPVKLTLGGVERDALELSIQPLERGSVATTGHVATMRQEGGGWLLSCLADPKRRIAVKHCAKILEFFAVHGVPEPVDLKNPSQPAKPLLGTQELVVPEGCSYTGLPEVGRIQCASSFLAWLVVANPSNVKKFREDQWASLRELAQEKATSNASVMTESDVECRVMGAQDKCHQFRVPIDGGHFRTLVGLKRQGTQTLQVICMQMDYEKALPAVCNGLMEFLPTVAPASGSGGKSPAAAPK</sequence>